<protein>
    <submittedName>
        <fullName evidence="3">MerR-like DNA binding protein</fullName>
    </submittedName>
</protein>
<dbReference type="GO" id="GO:0003677">
    <property type="term" value="F:DNA binding"/>
    <property type="evidence" value="ECO:0007669"/>
    <property type="project" value="InterPro"/>
</dbReference>
<dbReference type="Gene3D" id="3.40.50.280">
    <property type="entry name" value="Cobalamin-binding domain"/>
    <property type="match status" value="1"/>
</dbReference>
<dbReference type="Gene3D" id="1.10.1660.10">
    <property type="match status" value="1"/>
</dbReference>
<keyword evidence="4" id="KW-1185">Reference proteome</keyword>
<comment type="caution">
    <text evidence="3">The sequence shown here is derived from an EMBL/GenBank/DDBJ whole genome shotgun (WGS) entry which is preliminary data.</text>
</comment>
<evidence type="ECO:0000313" key="4">
    <source>
        <dbReference type="Proteomes" id="UP000254869"/>
    </source>
</evidence>
<dbReference type="AlphaFoldDB" id="A0A370HPN8"/>
<dbReference type="STRING" id="1210086.GCA_001613105_04506"/>
<dbReference type="InterPro" id="IPR000551">
    <property type="entry name" value="MerR-type_HTH_dom"/>
</dbReference>
<organism evidence="3 4">
    <name type="scientific">Nocardia pseudobrasiliensis</name>
    <dbReference type="NCBI Taxonomy" id="45979"/>
    <lineage>
        <taxon>Bacteria</taxon>
        <taxon>Bacillati</taxon>
        <taxon>Actinomycetota</taxon>
        <taxon>Actinomycetes</taxon>
        <taxon>Mycobacteriales</taxon>
        <taxon>Nocardiaceae</taxon>
        <taxon>Nocardia</taxon>
    </lineage>
</organism>
<reference evidence="3 4" key="1">
    <citation type="submission" date="2018-07" db="EMBL/GenBank/DDBJ databases">
        <title>Genomic Encyclopedia of Type Strains, Phase IV (KMG-IV): sequencing the most valuable type-strain genomes for metagenomic binning, comparative biology and taxonomic classification.</title>
        <authorList>
            <person name="Goeker M."/>
        </authorList>
    </citation>
    <scope>NUCLEOTIDE SEQUENCE [LARGE SCALE GENOMIC DNA]</scope>
    <source>
        <strain evidence="3 4">DSM 44290</strain>
    </source>
</reference>
<feature type="domain" description="HTH merR-type" evidence="2">
    <location>
        <begin position="4"/>
        <end position="73"/>
    </location>
</feature>
<proteinExistence type="predicted"/>
<dbReference type="Pfam" id="PF13411">
    <property type="entry name" value="MerR_1"/>
    <property type="match status" value="1"/>
</dbReference>
<feature type="compositionally biased region" description="Basic and acidic residues" evidence="1">
    <location>
        <begin position="289"/>
        <end position="309"/>
    </location>
</feature>
<accession>A0A370HPN8</accession>
<dbReference type="PROSITE" id="PS50937">
    <property type="entry name" value="HTH_MERR_2"/>
    <property type="match status" value="1"/>
</dbReference>
<dbReference type="SUPFAM" id="SSF46955">
    <property type="entry name" value="Putative DNA-binding domain"/>
    <property type="match status" value="1"/>
</dbReference>
<evidence type="ECO:0000259" key="2">
    <source>
        <dbReference type="PROSITE" id="PS50937"/>
    </source>
</evidence>
<sequence>MPATYPVRVAAERLGIPTATLRSWNQRYGVGPRPHRPGGHRLYSDADITAIARMVALVRTGASPAAAARTVGHDLPSLEDSVDPLLQAAFTLDCETATALIERNIDVHGVVETWERLCRPAFGDVVARQSRAERCVDVEHVLSRAVSNGLRRVHTPARQGRRPILLACAPAEQHTLPLEALRAALAERGTNSQMLGADLPVAALGDSIERSGRSSILMLWSHTPFTANPYALRAPSRTGATVIAAGPGWSNRLSPWDSHVSTLTEAIDRLHGCLRGRLARAGSPLAMKSDQHPKRPQPDTHSEQAHTRTGDLTGCLACRAKPNAPYDPDP</sequence>
<dbReference type="RefSeq" id="WP_245998737.1">
    <property type="nucleotide sequence ID" value="NZ_QQBC01000015.1"/>
</dbReference>
<dbReference type="Proteomes" id="UP000254869">
    <property type="component" value="Unassembled WGS sequence"/>
</dbReference>
<name>A0A370HPN8_9NOCA</name>
<dbReference type="EMBL" id="QQBC01000015">
    <property type="protein sequence ID" value="RDI60543.1"/>
    <property type="molecule type" value="Genomic_DNA"/>
</dbReference>
<gene>
    <name evidence="3" type="ORF">DFR76_115173</name>
</gene>
<dbReference type="InterPro" id="IPR009061">
    <property type="entry name" value="DNA-bd_dom_put_sf"/>
</dbReference>
<evidence type="ECO:0000313" key="3">
    <source>
        <dbReference type="EMBL" id="RDI60543.1"/>
    </source>
</evidence>
<dbReference type="Gene3D" id="1.10.1240.10">
    <property type="entry name" value="Methionine synthase domain"/>
    <property type="match status" value="1"/>
</dbReference>
<feature type="region of interest" description="Disordered" evidence="1">
    <location>
        <begin position="282"/>
        <end position="330"/>
    </location>
</feature>
<evidence type="ECO:0000256" key="1">
    <source>
        <dbReference type="SAM" id="MobiDB-lite"/>
    </source>
</evidence>
<dbReference type="GO" id="GO:0006355">
    <property type="term" value="P:regulation of DNA-templated transcription"/>
    <property type="evidence" value="ECO:0007669"/>
    <property type="project" value="InterPro"/>
</dbReference>
<dbReference type="InterPro" id="IPR036594">
    <property type="entry name" value="Meth_synthase_dom"/>
</dbReference>